<protein>
    <submittedName>
        <fullName evidence="1">Uncharacterized protein</fullName>
    </submittedName>
</protein>
<gene>
    <name evidence="1" type="ORF">AB1Y20_023043</name>
</gene>
<dbReference type="EMBL" id="JBGBPQ010000009">
    <property type="protein sequence ID" value="KAL1519528.1"/>
    <property type="molecule type" value="Genomic_DNA"/>
</dbReference>
<dbReference type="Proteomes" id="UP001515480">
    <property type="component" value="Unassembled WGS sequence"/>
</dbReference>
<dbReference type="AlphaFoldDB" id="A0AB34JDQ7"/>
<keyword evidence="2" id="KW-1185">Reference proteome</keyword>
<sequence>MTRQLVGRAAVAIGSMFAGGAAVHHACSPDLTVPVVPSLASPPHTPPDGAGFEAASSFQGARPGFVFKSGDAGLGYYPDARQSG</sequence>
<proteinExistence type="predicted"/>
<evidence type="ECO:0000313" key="1">
    <source>
        <dbReference type="EMBL" id="KAL1519528.1"/>
    </source>
</evidence>
<reference evidence="1 2" key="1">
    <citation type="journal article" date="2024" name="Science">
        <title>Giant polyketide synthase enzymes in the biosynthesis of giant marine polyether toxins.</title>
        <authorList>
            <person name="Fallon T.R."/>
            <person name="Shende V.V."/>
            <person name="Wierzbicki I.H."/>
            <person name="Pendleton A.L."/>
            <person name="Watervoot N.F."/>
            <person name="Auber R.P."/>
            <person name="Gonzalez D.J."/>
            <person name="Wisecaver J.H."/>
            <person name="Moore B.S."/>
        </authorList>
    </citation>
    <scope>NUCLEOTIDE SEQUENCE [LARGE SCALE GENOMIC DNA]</scope>
    <source>
        <strain evidence="1 2">12B1</strain>
    </source>
</reference>
<accession>A0AB34JDQ7</accession>
<evidence type="ECO:0000313" key="2">
    <source>
        <dbReference type="Proteomes" id="UP001515480"/>
    </source>
</evidence>
<name>A0AB34JDQ7_PRYPA</name>
<comment type="caution">
    <text evidence="1">The sequence shown here is derived from an EMBL/GenBank/DDBJ whole genome shotgun (WGS) entry which is preliminary data.</text>
</comment>
<organism evidence="1 2">
    <name type="scientific">Prymnesium parvum</name>
    <name type="common">Toxic golden alga</name>
    <dbReference type="NCBI Taxonomy" id="97485"/>
    <lineage>
        <taxon>Eukaryota</taxon>
        <taxon>Haptista</taxon>
        <taxon>Haptophyta</taxon>
        <taxon>Prymnesiophyceae</taxon>
        <taxon>Prymnesiales</taxon>
        <taxon>Prymnesiaceae</taxon>
        <taxon>Prymnesium</taxon>
    </lineage>
</organism>